<feature type="compositionally biased region" description="Basic and acidic residues" evidence="5">
    <location>
        <begin position="206"/>
        <end position="219"/>
    </location>
</feature>
<sequence length="219" mass="25045">MPRRDACFPARFCFREGEDGRTIFLLFFTHLNAILSLRKDPHFCFDQTFFVFNTTMGTRVYVGHIPYEARERDVEHFFDGYGKVRDILMKRGYCFVELSDPRDADDAVYDLNGKSMLGMNFPDLWYLFSESLSRLPRESQEEDMEVALADAEGALDPALPVVLMDAVDVVLAPDLLVVHLAVPCPDLPVVTPDPPTERTLALPARTPDHQREIRDPPHR</sequence>
<evidence type="ECO:0000259" key="6">
    <source>
        <dbReference type="PROSITE" id="PS50102"/>
    </source>
</evidence>
<keyword evidence="3" id="KW-0539">Nucleus</keyword>
<dbReference type="GO" id="GO:0003723">
    <property type="term" value="F:RNA binding"/>
    <property type="evidence" value="ECO:0007669"/>
    <property type="project" value="UniProtKB-UniRule"/>
</dbReference>
<comment type="subcellular location">
    <subcellularLocation>
        <location evidence="1">Nucleus</location>
    </subcellularLocation>
</comment>
<keyword evidence="2 4" id="KW-0694">RNA-binding</keyword>
<evidence type="ECO:0000313" key="8">
    <source>
        <dbReference type="WBParaSite" id="BXY_1095400.1"/>
    </source>
</evidence>
<evidence type="ECO:0000256" key="3">
    <source>
        <dbReference type="ARBA" id="ARBA00023242"/>
    </source>
</evidence>
<accession>A0A1I7SD50</accession>
<dbReference type="Pfam" id="PF00076">
    <property type="entry name" value="RRM_1"/>
    <property type="match status" value="1"/>
</dbReference>
<reference evidence="8" key="1">
    <citation type="submission" date="2016-11" db="UniProtKB">
        <authorList>
            <consortium name="WormBaseParasite"/>
        </authorList>
    </citation>
    <scope>IDENTIFICATION</scope>
</reference>
<dbReference type="SMART" id="SM00360">
    <property type="entry name" value="RRM"/>
    <property type="match status" value="1"/>
</dbReference>
<evidence type="ECO:0000256" key="2">
    <source>
        <dbReference type="ARBA" id="ARBA00022884"/>
    </source>
</evidence>
<dbReference type="SUPFAM" id="SSF54928">
    <property type="entry name" value="RNA-binding domain, RBD"/>
    <property type="match status" value="1"/>
</dbReference>
<dbReference type="GO" id="GO:0005634">
    <property type="term" value="C:nucleus"/>
    <property type="evidence" value="ECO:0007669"/>
    <property type="project" value="UniProtKB-SubCell"/>
</dbReference>
<dbReference type="PROSITE" id="PS50102">
    <property type="entry name" value="RRM"/>
    <property type="match status" value="1"/>
</dbReference>
<dbReference type="InterPro" id="IPR012677">
    <property type="entry name" value="Nucleotide-bd_a/b_plait_sf"/>
</dbReference>
<evidence type="ECO:0000256" key="4">
    <source>
        <dbReference type="PROSITE-ProRule" id="PRU00176"/>
    </source>
</evidence>
<dbReference type="InterPro" id="IPR035979">
    <property type="entry name" value="RBD_domain_sf"/>
</dbReference>
<dbReference type="PANTHER" id="PTHR48038">
    <property type="entry name" value="RIBONUCLEOPROTEIN RB97D"/>
    <property type="match status" value="1"/>
</dbReference>
<proteinExistence type="predicted"/>
<dbReference type="WBParaSite" id="BXY_1095400.1">
    <property type="protein sequence ID" value="BXY_1095400.1"/>
    <property type="gene ID" value="BXY_1095400"/>
</dbReference>
<feature type="domain" description="RRM" evidence="6">
    <location>
        <begin position="58"/>
        <end position="118"/>
    </location>
</feature>
<organism evidence="7 8">
    <name type="scientific">Bursaphelenchus xylophilus</name>
    <name type="common">Pinewood nematode worm</name>
    <name type="synonym">Aphelenchoides xylophilus</name>
    <dbReference type="NCBI Taxonomy" id="6326"/>
    <lineage>
        <taxon>Eukaryota</taxon>
        <taxon>Metazoa</taxon>
        <taxon>Ecdysozoa</taxon>
        <taxon>Nematoda</taxon>
        <taxon>Chromadorea</taxon>
        <taxon>Rhabditida</taxon>
        <taxon>Tylenchina</taxon>
        <taxon>Tylenchomorpha</taxon>
        <taxon>Aphelenchoidea</taxon>
        <taxon>Aphelenchoididae</taxon>
        <taxon>Bursaphelenchus</taxon>
    </lineage>
</organism>
<dbReference type="InterPro" id="IPR000504">
    <property type="entry name" value="RRM_dom"/>
</dbReference>
<dbReference type="PANTHER" id="PTHR48038:SF3">
    <property type="entry name" value="SPLICING FACTOR, ARGININE_SERINE-RICH 1-RELATED"/>
    <property type="match status" value="1"/>
</dbReference>
<evidence type="ECO:0000256" key="1">
    <source>
        <dbReference type="ARBA" id="ARBA00004123"/>
    </source>
</evidence>
<feature type="region of interest" description="Disordered" evidence="5">
    <location>
        <begin position="191"/>
        <end position="219"/>
    </location>
</feature>
<dbReference type="AlphaFoldDB" id="A0A1I7SD50"/>
<dbReference type="Proteomes" id="UP000095284">
    <property type="component" value="Unplaced"/>
</dbReference>
<dbReference type="eggNOG" id="KOG0106">
    <property type="taxonomic scope" value="Eukaryota"/>
</dbReference>
<evidence type="ECO:0000256" key="5">
    <source>
        <dbReference type="SAM" id="MobiDB-lite"/>
    </source>
</evidence>
<dbReference type="CDD" id="cd12337">
    <property type="entry name" value="RRM1_SRSF4_like"/>
    <property type="match status" value="1"/>
</dbReference>
<dbReference type="Gene3D" id="3.30.70.330">
    <property type="match status" value="1"/>
</dbReference>
<protein>
    <submittedName>
        <fullName evidence="8">RRM domain-containing protein</fullName>
    </submittedName>
</protein>
<evidence type="ECO:0000313" key="7">
    <source>
        <dbReference type="Proteomes" id="UP000095284"/>
    </source>
</evidence>
<name>A0A1I7SD50_BURXY</name>